<evidence type="ECO:0000256" key="1">
    <source>
        <dbReference type="ARBA" id="ARBA00004123"/>
    </source>
</evidence>
<dbReference type="PANTHER" id="PTHR15741:SF27">
    <property type="entry name" value="TRANSCRIPTION FACTOR AP-4"/>
    <property type="match status" value="1"/>
</dbReference>
<evidence type="ECO:0000313" key="8">
    <source>
        <dbReference type="EMBL" id="KAK9700772.1"/>
    </source>
</evidence>
<comment type="subcellular location">
    <subcellularLocation>
        <location evidence="1">Nucleus</location>
    </subcellularLocation>
</comment>
<proteinExistence type="predicted"/>
<dbReference type="SMART" id="SM00353">
    <property type="entry name" value="HLH"/>
    <property type="match status" value="1"/>
</dbReference>
<dbReference type="Pfam" id="PF00010">
    <property type="entry name" value="HLH"/>
    <property type="match status" value="1"/>
</dbReference>
<feature type="compositionally biased region" description="Basic and acidic residues" evidence="6">
    <location>
        <begin position="261"/>
        <end position="279"/>
    </location>
</feature>
<evidence type="ECO:0000259" key="7">
    <source>
        <dbReference type="PROSITE" id="PS50888"/>
    </source>
</evidence>
<name>A0ABR2VSW6_9FUNG</name>
<evidence type="ECO:0000313" key="9">
    <source>
        <dbReference type="Proteomes" id="UP001479436"/>
    </source>
</evidence>
<accession>A0ABR2VSW6</accession>
<keyword evidence="4" id="KW-0804">Transcription</keyword>
<dbReference type="EMBL" id="JASJQH010007874">
    <property type="protein sequence ID" value="KAK9700772.1"/>
    <property type="molecule type" value="Genomic_DNA"/>
</dbReference>
<sequence length="438" mass="49062">MPPLNFYKDQVDYSSYFSYAGNNTSSRFASPFDEDNISGQASKKSSQIISDQPLFLNFTADLSPQNGAKKLKTKKKNSYKVNGVNILNRKSLDSSTALERLQKRRENHNSVERKRRDNINSTIMEISELLPGPVSTSSKPNKGNILKLASKYIKELKYELRSLKNEVRVLKGEEPLEEEVEETKDLRKRKNLEQESSDESEEDNENEEKEDQEDMDNDEDAYSSAEASRQVSPEPSPEDVVPEVSRKQSIDSEKSSPAVVEEVKQHSEPEESKPLESNDKPTNSGATTGPVQPSIQQQAVSSFNMVSSINHEMFPSPEATNFIDSVDKLPSYPILGGSKRQRADNFTLPGMGQFTPMTTTTLSHMHTFNAAPRHSVPASPFGFQLPGPSHSAPSTPSTNNQSHFVNHMASPHNYQPHPHARGPPHMMFREYNGNVNMY</sequence>
<reference evidence="8 9" key="1">
    <citation type="submission" date="2023-04" db="EMBL/GenBank/DDBJ databases">
        <title>Genome of Basidiobolus ranarum AG-B5.</title>
        <authorList>
            <person name="Stajich J.E."/>
            <person name="Carter-House D."/>
            <person name="Gryganskyi A."/>
        </authorList>
    </citation>
    <scope>NUCLEOTIDE SEQUENCE [LARGE SCALE GENOMIC DNA]</scope>
    <source>
        <strain evidence="8 9">AG-B5</strain>
    </source>
</reference>
<dbReference type="SUPFAM" id="SSF47459">
    <property type="entry name" value="HLH, helix-loop-helix DNA-binding domain"/>
    <property type="match status" value="1"/>
</dbReference>
<dbReference type="InterPro" id="IPR052207">
    <property type="entry name" value="Max-like/E-box_TFs"/>
</dbReference>
<feature type="domain" description="BHLH" evidence="7">
    <location>
        <begin position="103"/>
        <end position="156"/>
    </location>
</feature>
<dbReference type="InterPro" id="IPR011598">
    <property type="entry name" value="bHLH_dom"/>
</dbReference>
<comment type="caution">
    <text evidence="8">The sequence shown here is derived from an EMBL/GenBank/DDBJ whole genome shotgun (WGS) entry which is preliminary data.</text>
</comment>
<dbReference type="CDD" id="cd11387">
    <property type="entry name" value="bHLHzip_USF_MITF"/>
    <property type="match status" value="1"/>
</dbReference>
<dbReference type="PANTHER" id="PTHR15741">
    <property type="entry name" value="BASIC HELIX-LOOP-HELIX ZIP TRANSCRIPTION FACTOR"/>
    <property type="match status" value="1"/>
</dbReference>
<evidence type="ECO:0000256" key="5">
    <source>
        <dbReference type="ARBA" id="ARBA00023242"/>
    </source>
</evidence>
<keyword evidence="2" id="KW-0805">Transcription regulation</keyword>
<keyword evidence="5" id="KW-0539">Nucleus</keyword>
<organism evidence="8 9">
    <name type="scientific">Basidiobolus ranarum</name>
    <dbReference type="NCBI Taxonomy" id="34480"/>
    <lineage>
        <taxon>Eukaryota</taxon>
        <taxon>Fungi</taxon>
        <taxon>Fungi incertae sedis</taxon>
        <taxon>Zoopagomycota</taxon>
        <taxon>Entomophthoromycotina</taxon>
        <taxon>Basidiobolomycetes</taxon>
        <taxon>Basidiobolales</taxon>
        <taxon>Basidiobolaceae</taxon>
        <taxon>Basidiobolus</taxon>
    </lineage>
</organism>
<evidence type="ECO:0000256" key="4">
    <source>
        <dbReference type="ARBA" id="ARBA00023163"/>
    </source>
</evidence>
<feature type="compositionally biased region" description="Acidic residues" evidence="6">
    <location>
        <begin position="195"/>
        <end position="221"/>
    </location>
</feature>
<feature type="compositionally biased region" description="Polar residues" evidence="6">
    <location>
        <begin position="280"/>
        <end position="293"/>
    </location>
</feature>
<dbReference type="InterPro" id="IPR036638">
    <property type="entry name" value="HLH_DNA-bd_sf"/>
</dbReference>
<protein>
    <recommendedName>
        <fullName evidence="7">BHLH domain-containing protein</fullName>
    </recommendedName>
</protein>
<dbReference type="Proteomes" id="UP001479436">
    <property type="component" value="Unassembled WGS sequence"/>
</dbReference>
<feature type="region of interest" description="Disordered" evidence="6">
    <location>
        <begin position="174"/>
        <end position="293"/>
    </location>
</feature>
<dbReference type="Gene3D" id="4.10.280.10">
    <property type="entry name" value="Helix-loop-helix DNA-binding domain"/>
    <property type="match status" value="1"/>
</dbReference>
<keyword evidence="3" id="KW-0238">DNA-binding</keyword>
<dbReference type="PROSITE" id="PS50888">
    <property type="entry name" value="BHLH"/>
    <property type="match status" value="1"/>
</dbReference>
<evidence type="ECO:0000256" key="6">
    <source>
        <dbReference type="SAM" id="MobiDB-lite"/>
    </source>
</evidence>
<keyword evidence="9" id="KW-1185">Reference proteome</keyword>
<evidence type="ECO:0000256" key="3">
    <source>
        <dbReference type="ARBA" id="ARBA00023125"/>
    </source>
</evidence>
<evidence type="ECO:0000256" key="2">
    <source>
        <dbReference type="ARBA" id="ARBA00023015"/>
    </source>
</evidence>
<feature type="compositionally biased region" description="Basic and acidic residues" evidence="6">
    <location>
        <begin position="244"/>
        <end position="254"/>
    </location>
</feature>
<gene>
    <name evidence="8" type="ORF">K7432_012031</name>
</gene>